<dbReference type="EMBL" id="CP157743">
    <property type="protein sequence ID" value="XBS19383.1"/>
    <property type="molecule type" value="Genomic_DNA"/>
</dbReference>
<reference evidence="2 3" key="1">
    <citation type="journal article" date="2024" name="Microbiology">
        <title>Methylomarinum rosea sp. nov., a novel halophilic methanotrophic bacterium from the hypersaline Lake Elton.</title>
        <authorList>
            <person name="Suleimanov R.Z."/>
            <person name="Oshkin I.Y."/>
            <person name="Danilova O.V."/>
            <person name="Suzina N.E."/>
            <person name="Dedysh S.N."/>
        </authorList>
    </citation>
    <scope>NUCLEOTIDE SEQUENCE [LARGE SCALE GENOMIC DNA]</scope>
    <source>
        <strain evidence="2 3">Ch1-1</strain>
    </source>
</reference>
<gene>
    <name evidence="2" type="ORF">Q9L42_013530</name>
</gene>
<keyword evidence="1" id="KW-0472">Membrane</keyword>
<sequence length="275" mass="31566">MAIFIEFIIGALLALYFHWMLKYEEAAFIIFGVGVLLSLATYLIREEIVRARRSLANLHHSGYKISEALAAIAEPACREKSRELLKDFRRNLGLLERGCLLLNEAEFYLESAKALEQTKHRVKAVDPMLVNWDSRGALVNYYQANLDALARGVRITRVFVIGRRDCHDPAVQKVLQRQSDDGVDVRIAFREDLPLKNGDGFNGSLDFAVYNDRVVADREQGNQYYFGIKTHEKAEVDKYNRLFDLIEHHAHRWLNEPDSERYLKQFSNASTVSGT</sequence>
<proteinExistence type="predicted"/>
<evidence type="ECO:0000313" key="2">
    <source>
        <dbReference type="EMBL" id="XBS19383.1"/>
    </source>
</evidence>
<protein>
    <submittedName>
        <fullName evidence="2">Uncharacterized protein</fullName>
    </submittedName>
</protein>
<organism evidence="2 3">
    <name type="scientific">Methylomarinum roseum</name>
    <dbReference type="NCBI Taxonomy" id="3067653"/>
    <lineage>
        <taxon>Bacteria</taxon>
        <taxon>Pseudomonadati</taxon>
        <taxon>Pseudomonadota</taxon>
        <taxon>Gammaproteobacteria</taxon>
        <taxon>Methylococcales</taxon>
        <taxon>Methylococcaceae</taxon>
        <taxon>Methylomarinum</taxon>
    </lineage>
</organism>
<keyword evidence="1" id="KW-0812">Transmembrane</keyword>
<keyword evidence="1" id="KW-1133">Transmembrane helix</keyword>
<feature type="transmembrane region" description="Helical" evidence="1">
    <location>
        <begin position="27"/>
        <end position="44"/>
    </location>
</feature>
<dbReference type="RefSeq" id="WP_349431245.1">
    <property type="nucleotide sequence ID" value="NZ_CP157743.1"/>
</dbReference>
<accession>A0AAU7NR18</accession>
<dbReference type="KEGG" id="mech:Q9L42_013530"/>
<dbReference type="AlphaFoldDB" id="A0AAU7NR18"/>
<name>A0AAU7NR18_9GAMM</name>
<keyword evidence="3" id="KW-1185">Reference proteome</keyword>
<evidence type="ECO:0000313" key="3">
    <source>
        <dbReference type="Proteomes" id="UP001225378"/>
    </source>
</evidence>
<feature type="transmembrane region" description="Helical" evidence="1">
    <location>
        <begin position="5"/>
        <end position="21"/>
    </location>
</feature>
<evidence type="ECO:0000256" key="1">
    <source>
        <dbReference type="SAM" id="Phobius"/>
    </source>
</evidence>
<dbReference type="Proteomes" id="UP001225378">
    <property type="component" value="Chromosome"/>
</dbReference>